<proteinExistence type="predicted"/>
<reference evidence="1 2" key="1">
    <citation type="journal article" date="2021" name="Comput. Struct. Biotechnol. J.">
        <title>De novo genome assembly of the potent medicinal plant Rehmannia glutinosa using nanopore technology.</title>
        <authorList>
            <person name="Ma L."/>
            <person name="Dong C."/>
            <person name="Song C."/>
            <person name="Wang X."/>
            <person name="Zheng X."/>
            <person name="Niu Y."/>
            <person name="Chen S."/>
            <person name="Feng W."/>
        </authorList>
    </citation>
    <scope>NUCLEOTIDE SEQUENCE [LARGE SCALE GENOMIC DNA]</scope>
    <source>
        <strain evidence="1">DH-2019</strain>
    </source>
</reference>
<dbReference type="EMBL" id="JABTTQ020000001">
    <property type="protein sequence ID" value="KAK6164065.1"/>
    <property type="molecule type" value="Genomic_DNA"/>
</dbReference>
<organism evidence="1 2">
    <name type="scientific">Rehmannia glutinosa</name>
    <name type="common">Chinese foxglove</name>
    <dbReference type="NCBI Taxonomy" id="99300"/>
    <lineage>
        <taxon>Eukaryota</taxon>
        <taxon>Viridiplantae</taxon>
        <taxon>Streptophyta</taxon>
        <taxon>Embryophyta</taxon>
        <taxon>Tracheophyta</taxon>
        <taxon>Spermatophyta</taxon>
        <taxon>Magnoliopsida</taxon>
        <taxon>eudicotyledons</taxon>
        <taxon>Gunneridae</taxon>
        <taxon>Pentapetalae</taxon>
        <taxon>asterids</taxon>
        <taxon>lamiids</taxon>
        <taxon>Lamiales</taxon>
        <taxon>Orobanchaceae</taxon>
        <taxon>Rehmannieae</taxon>
        <taxon>Rehmannia</taxon>
    </lineage>
</organism>
<dbReference type="PANTHER" id="PTHR33052">
    <property type="entry name" value="DUF4228 DOMAIN PROTEIN-RELATED"/>
    <property type="match status" value="1"/>
</dbReference>
<sequence>MGNAIIKPCFRPEYYSPSSAVKLISYGGATRLLTGKHLAGEIMFEFPDRMVCHARLILHRPPDTFLAIDDELVRGQTYFLLPLDRVTHDVLSVSSLAGLGSDPNSKRGSVRPCGFKGCPFEYTKGSNGRVLIKVMPEFITRLISNNENYNEEMINNGDELSVNGGNNSPLCNTPELQKHYNQLVGAKDHIWSPKLETISEYKIRFSPCRFIGLEWKQQEVDGLSENLTLNNRVIVFLSHNRLKLFTIADSIANSHRTARPFHHREQPSLPQFQFST</sequence>
<evidence type="ECO:0000313" key="1">
    <source>
        <dbReference type="EMBL" id="KAK6164065.1"/>
    </source>
</evidence>
<dbReference type="Pfam" id="PF14009">
    <property type="entry name" value="PADRE"/>
    <property type="match status" value="1"/>
</dbReference>
<dbReference type="Proteomes" id="UP001318860">
    <property type="component" value="Unassembled WGS sequence"/>
</dbReference>
<accession>A0ABR0XXX5</accession>
<name>A0ABR0XXX5_REHGL</name>
<keyword evidence="2" id="KW-1185">Reference proteome</keyword>
<comment type="caution">
    <text evidence="1">The sequence shown here is derived from an EMBL/GenBank/DDBJ whole genome shotgun (WGS) entry which is preliminary data.</text>
</comment>
<dbReference type="InterPro" id="IPR025322">
    <property type="entry name" value="PADRE_dom"/>
</dbReference>
<protein>
    <submittedName>
        <fullName evidence="1">Uncharacterized protein</fullName>
    </submittedName>
</protein>
<evidence type="ECO:0000313" key="2">
    <source>
        <dbReference type="Proteomes" id="UP001318860"/>
    </source>
</evidence>
<gene>
    <name evidence="1" type="ORF">DH2020_000929</name>
</gene>